<dbReference type="CDD" id="cd00756">
    <property type="entry name" value="MoaE"/>
    <property type="match status" value="1"/>
</dbReference>
<protein>
    <recommendedName>
        <fullName evidence="2">Molybdopterin biosynthesis protein MoeE</fullName>
    </recommendedName>
</protein>
<dbReference type="EMBL" id="UINC01019019">
    <property type="protein sequence ID" value="SVA80311.1"/>
    <property type="molecule type" value="Genomic_DNA"/>
</dbReference>
<dbReference type="GO" id="GO:0006777">
    <property type="term" value="P:Mo-molybdopterin cofactor biosynthetic process"/>
    <property type="evidence" value="ECO:0007669"/>
    <property type="project" value="InterPro"/>
</dbReference>
<dbReference type="Pfam" id="PF02391">
    <property type="entry name" value="MoaE"/>
    <property type="match status" value="1"/>
</dbReference>
<dbReference type="InterPro" id="IPR003448">
    <property type="entry name" value="Mopterin_biosynth_MoaE"/>
</dbReference>
<sequence>MIITEIVPGHIVPFPTDDSRRDEGAELVFNGRVRSTEHGKLILALEYEHYSGMAETELNDLALETAEKFPIRDLFCRHRIGRINIGETSLHVAIWSRHRKEGMVAMAHFIAELKKRVPIWKWAILASGEKVPSECVHQD</sequence>
<dbReference type="SUPFAM" id="SSF54690">
    <property type="entry name" value="Molybdopterin synthase subunit MoaE"/>
    <property type="match status" value="1"/>
</dbReference>
<organism evidence="1">
    <name type="scientific">marine metagenome</name>
    <dbReference type="NCBI Taxonomy" id="408172"/>
    <lineage>
        <taxon>unclassified sequences</taxon>
        <taxon>metagenomes</taxon>
        <taxon>ecological metagenomes</taxon>
    </lineage>
</organism>
<gene>
    <name evidence="1" type="ORF">METZ01_LOCUS133165</name>
</gene>
<dbReference type="AlphaFoldDB" id="A0A381YUN7"/>
<reference evidence="1" key="1">
    <citation type="submission" date="2018-05" db="EMBL/GenBank/DDBJ databases">
        <authorList>
            <person name="Lanie J.A."/>
            <person name="Ng W.-L."/>
            <person name="Kazmierczak K.M."/>
            <person name="Andrzejewski T.M."/>
            <person name="Davidsen T.M."/>
            <person name="Wayne K.J."/>
            <person name="Tettelin H."/>
            <person name="Glass J.I."/>
            <person name="Rusch D."/>
            <person name="Podicherti R."/>
            <person name="Tsui H.-C.T."/>
            <person name="Winkler M.E."/>
        </authorList>
    </citation>
    <scope>NUCLEOTIDE SEQUENCE</scope>
</reference>
<dbReference type="PANTHER" id="PTHR23404">
    <property type="entry name" value="MOLYBDOPTERIN SYNTHASE RELATED"/>
    <property type="match status" value="1"/>
</dbReference>
<dbReference type="Gene3D" id="3.90.1170.40">
    <property type="entry name" value="Molybdopterin biosynthesis MoaE subunit"/>
    <property type="match status" value="1"/>
</dbReference>
<proteinExistence type="predicted"/>
<dbReference type="InterPro" id="IPR036563">
    <property type="entry name" value="MoaE_sf"/>
</dbReference>
<evidence type="ECO:0000313" key="1">
    <source>
        <dbReference type="EMBL" id="SVA80311.1"/>
    </source>
</evidence>
<accession>A0A381YUN7</accession>
<name>A0A381YUN7_9ZZZZ</name>
<evidence type="ECO:0008006" key="2">
    <source>
        <dbReference type="Google" id="ProtNLM"/>
    </source>
</evidence>